<sequence length="312" mass="34682">MHMADRIARYVTRWRHASQKARPGFYTNLEVKFPQLPPADVNQEYAGRISLQIVESSEWTMSTGHLRIVFGGNADFIQQKSSHPLEGVWQNQETKGAGIAAQFSISPNVTFTANTTSTTSVSRPAGTVSTAVVATPDECKGVAYELIPFRYPSYSTLHVNEAASYQNFEARQQARAPDFPPSQRPDEKKSDAEIHMLCGSLAIDNIYAFKTTKSSCKTSYGKATQTHLQRFPTKDNKGLPATNNLLFRVGSAIFPKDKLSRFLRKTPSGTPLMLVNVVLFEWNDGGVVYEDLAQTSHVQSYFPERFAGGRFA</sequence>
<organism evidence="1 2">
    <name type="scientific">Gymnopus androsaceus JB14</name>
    <dbReference type="NCBI Taxonomy" id="1447944"/>
    <lineage>
        <taxon>Eukaryota</taxon>
        <taxon>Fungi</taxon>
        <taxon>Dikarya</taxon>
        <taxon>Basidiomycota</taxon>
        <taxon>Agaricomycotina</taxon>
        <taxon>Agaricomycetes</taxon>
        <taxon>Agaricomycetidae</taxon>
        <taxon>Agaricales</taxon>
        <taxon>Marasmiineae</taxon>
        <taxon>Omphalotaceae</taxon>
        <taxon>Gymnopus</taxon>
    </lineage>
</organism>
<gene>
    <name evidence="1" type="ORF">BT96DRAFT_976785</name>
</gene>
<dbReference type="Proteomes" id="UP000799118">
    <property type="component" value="Unassembled WGS sequence"/>
</dbReference>
<dbReference type="EMBL" id="ML769492">
    <property type="protein sequence ID" value="KAE9397765.1"/>
    <property type="molecule type" value="Genomic_DNA"/>
</dbReference>
<accession>A0A6A4HLM8</accession>
<name>A0A6A4HLM8_9AGAR</name>
<protein>
    <submittedName>
        <fullName evidence="1">Uncharacterized protein</fullName>
    </submittedName>
</protein>
<dbReference type="AlphaFoldDB" id="A0A6A4HLM8"/>
<proteinExistence type="predicted"/>
<reference evidence="1" key="1">
    <citation type="journal article" date="2019" name="Environ. Microbiol.">
        <title>Fungal ecological strategies reflected in gene transcription - a case study of two litter decomposers.</title>
        <authorList>
            <person name="Barbi F."/>
            <person name="Kohler A."/>
            <person name="Barry K."/>
            <person name="Baskaran P."/>
            <person name="Daum C."/>
            <person name="Fauchery L."/>
            <person name="Ihrmark K."/>
            <person name="Kuo A."/>
            <person name="LaButti K."/>
            <person name="Lipzen A."/>
            <person name="Morin E."/>
            <person name="Grigoriev I.V."/>
            <person name="Henrissat B."/>
            <person name="Lindahl B."/>
            <person name="Martin F."/>
        </authorList>
    </citation>
    <scope>NUCLEOTIDE SEQUENCE</scope>
    <source>
        <strain evidence="1">JB14</strain>
    </source>
</reference>
<evidence type="ECO:0000313" key="2">
    <source>
        <dbReference type="Proteomes" id="UP000799118"/>
    </source>
</evidence>
<evidence type="ECO:0000313" key="1">
    <source>
        <dbReference type="EMBL" id="KAE9397765.1"/>
    </source>
</evidence>
<keyword evidence="2" id="KW-1185">Reference proteome</keyword>